<keyword evidence="3" id="KW-0808">Transferase</keyword>
<dbReference type="PANTHER" id="PTHR21329:SF3">
    <property type="entry name" value="PHOSPHATIDYLINOSITOL N-ACETYLGLUCOSAMINYLTRANSFERASE SUBUNIT Q"/>
    <property type="match status" value="1"/>
</dbReference>
<sequence length="476" mass="55074">MKRLGLRLTGTDRAYGIARRIRQGLLVRGRKACKWVQALTRRRPILRKVTRIPGWACLTLLLVPARALAGIILWIIHFTLPILRGASLRSISTTAQQIDIRMRQVCTWPYHFLRIREGHRRGDFLPQEYIRFYNDVWLLANDIIIGLALGAFLIGNHEDMGNLVWGWVDQYTVQNMEEMIVWLKGWPAGLKLNSDLDGFLGDMLLWLLHFWIVCISPLRQFASTIILVIGFSGFMGASMVISLVSDLLSALTLHIYWFYIAAARIFHLQLIVQYSLFNLFRGKKRNVLRHRIDLCDYDLDQLLLGTIFFTLLTFLFPTTFVYYLTFAMARVLILMAYATAESFLTFLNHFPLFPVMLRVKDPKRLPGEERHEGEERGDEGEEGGREGTRMPHVVYLRLSNRPTAFRAIFEDYTRLWGRAGAHYLGGGLAWSLVTGQVIRPLADNHLKDVQDYGTWPSLRDFYGMIRQVLYLDGFRE</sequence>
<evidence type="ECO:0000313" key="3">
    <source>
        <dbReference type="EMBL" id="RKP13858.1"/>
    </source>
</evidence>
<dbReference type="Proteomes" id="UP000267251">
    <property type="component" value="Unassembled WGS sequence"/>
</dbReference>
<evidence type="ECO:0000313" key="4">
    <source>
        <dbReference type="Proteomes" id="UP000267251"/>
    </source>
</evidence>
<keyword evidence="2" id="KW-1133">Transmembrane helix</keyword>
<dbReference type="EMBL" id="KZ987931">
    <property type="protein sequence ID" value="RKP13858.1"/>
    <property type="molecule type" value="Genomic_DNA"/>
</dbReference>
<evidence type="ECO:0000256" key="2">
    <source>
        <dbReference type="SAM" id="Phobius"/>
    </source>
</evidence>
<dbReference type="AlphaFoldDB" id="A0A4P9Y4F2"/>
<name>A0A4P9Y4F2_9FUNG</name>
<feature type="transmembrane region" description="Helical" evidence="2">
    <location>
        <begin position="225"/>
        <end position="244"/>
    </location>
</feature>
<organism evidence="3 4">
    <name type="scientific">Piptocephalis cylindrospora</name>
    <dbReference type="NCBI Taxonomy" id="1907219"/>
    <lineage>
        <taxon>Eukaryota</taxon>
        <taxon>Fungi</taxon>
        <taxon>Fungi incertae sedis</taxon>
        <taxon>Zoopagomycota</taxon>
        <taxon>Zoopagomycotina</taxon>
        <taxon>Zoopagomycetes</taxon>
        <taxon>Zoopagales</taxon>
        <taxon>Piptocephalidaceae</taxon>
        <taxon>Piptocephalis</taxon>
    </lineage>
</organism>
<dbReference type="Pfam" id="PF05024">
    <property type="entry name" value="Gpi1"/>
    <property type="match status" value="1"/>
</dbReference>
<protein>
    <submittedName>
        <fullName evidence="3">N-acetylglucosaminyl transferase component-domain-containing protein</fullName>
    </submittedName>
</protein>
<keyword evidence="2" id="KW-0812">Transmembrane</keyword>
<gene>
    <name evidence="3" type="ORF">BJ684DRAFT_9476</name>
</gene>
<dbReference type="GO" id="GO:0006506">
    <property type="term" value="P:GPI anchor biosynthetic process"/>
    <property type="evidence" value="ECO:0007669"/>
    <property type="project" value="InterPro"/>
</dbReference>
<dbReference type="GO" id="GO:0016020">
    <property type="term" value="C:membrane"/>
    <property type="evidence" value="ECO:0007669"/>
    <property type="project" value="InterPro"/>
</dbReference>
<feature type="transmembrane region" description="Helical" evidence="2">
    <location>
        <begin position="301"/>
        <end position="325"/>
    </location>
</feature>
<keyword evidence="4" id="KW-1185">Reference proteome</keyword>
<feature type="transmembrane region" description="Helical" evidence="2">
    <location>
        <begin position="136"/>
        <end position="155"/>
    </location>
</feature>
<reference evidence="4" key="1">
    <citation type="journal article" date="2018" name="Nat. Microbiol.">
        <title>Leveraging single-cell genomics to expand the fungal tree of life.</title>
        <authorList>
            <person name="Ahrendt S.R."/>
            <person name="Quandt C.A."/>
            <person name="Ciobanu D."/>
            <person name="Clum A."/>
            <person name="Salamov A."/>
            <person name="Andreopoulos B."/>
            <person name="Cheng J.F."/>
            <person name="Woyke T."/>
            <person name="Pelin A."/>
            <person name="Henrissat B."/>
            <person name="Reynolds N.K."/>
            <person name="Benny G.L."/>
            <person name="Smith M.E."/>
            <person name="James T.Y."/>
            <person name="Grigoriev I.V."/>
        </authorList>
    </citation>
    <scope>NUCLEOTIDE SEQUENCE [LARGE SCALE GENOMIC DNA]</scope>
</reference>
<feature type="transmembrane region" description="Helical" evidence="2">
    <location>
        <begin position="52"/>
        <end position="80"/>
    </location>
</feature>
<dbReference type="OrthoDB" id="70250at2759"/>
<evidence type="ECO:0000256" key="1">
    <source>
        <dbReference type="SAM" id="MobiDB-lite"/>
    </source>
</evidence>
<dbReference type="GO" id="GO:0016740">
    <property type="term" value="F:transferase activity"/>
    <property type="evidence" value="ECO:0007669"/>
    <property type="project" value="UniProtKB-KW"/>
</dbReference>
<feature type="transmembrane region" description="Helical" evidence="2">
    <location>
        <begin position="256"/>
        <end position="280"/>
    </location>
</feature>
<dbReference type="PANTHER" id="PTHR21329">
    <property type="entry name" value="PHOSPHATIDYLINOSITOL N-ACETYLGLUCOSAMINYLTRANSFERASE SUBUNIT Q-RELATED"/>
    <property type="match status" value="1"/>
</dbReference>
<dbReference type="GO" id="GO:0005783">
    <property type="term" value="C:endoplasmic reticulum"/>
    <property type="evidence" value="ECO:0007669"/>
    <property type="project" value="TreeGrafter"/>
</dbReference>
<proteinExistence type="predicted"/>
<feature type="transmembrane region" description="Helical" evidence="2">
    <location>
        <begin position="331"/>
        <end position="355"/>
    </location>
</feature>
<keyword evidence="2" id="KW-0472">Membrane</keyword>
<feature type="region of interest" description="Disordered" evidence="1">
    <location>
        <begin position="366"/>
        <end position="387"/>
    </location>
</feature>
<accession>A0A4P9Y4F2</accession>
<dbReference type="InterPro" id="IPR007720">
    <property type="entry name" value="PigQ/GPI1"/>
</dbReference>